<dbReference type="AlphaFoldDB" id="A0A7J5Y2C1"/>
<organism evidence="1 2">
    <name type="scientific">Dissostichus mawsoni</name>
    <name type="common">Antarctic cod</name>
    <dbReference type="NCBI Taxonomy" id="36200"/>
    <lineage>
        <taxon>Eukaryota</taxon>
        <taxon>Metazoa</taxon>
        <taxon>Chordata</taxon>
        <taxon>Craniata</taxon>
        <taxon>Vertebrata</taxon>
        <taxon>Euteleostomi</taxon>
        <taxon>Actinopterygii</taxon>
        <taxon>Neopterygii</taxon>
        <taxon>Teleostei</taxon>
        <taxon>Neoteleostei</taxon>
        <taxon>Acanthomorphata</taxon>
        <taxon>Eupercaria</taxon>
        <taxon>Perciformes</taxon>
        <taxon>Notothenioidei</taxon>
        <taxon>Nototheniidae</taxon>
        <taxon>Dissostichus</taxon>
    </lineage>
</organism>
<dbReference type="Proteomes" id="UP000518266">
    <property type="component" value="Unassembled WGS sequence"/>
</dbReference>
<comment type="caution">
    <text evidence="1">The sequence shown here is derived from an EMBL/GenBank/DDBJ whole genome shotgun (WGS) entry which is preliminary data.</text>
</comment>
<evidence type="ECO:0000313" key="2">
    <source>
        <dbReference type="Proteomes" id="UP000518266"/>
    </source>
</evidence>
<proteinExistence type="predicted"/>
<sequence length="145" mass="15848">MKQPFSTLQDWLLLREEDICAVAGELISYLVNPCLLYLFHETFSEHLAGIGDTPHAHEPLAAHAHVFEVPVLSGPHVHHLASELGLLVHQPVTVHHVAGLALVHAVTVHDVVTVSHHLVTLTIEVLLLIDLHPELASVLLSGEEL</sequence>
<accession>A0A7J5Y2C1</accession>
<protein>
    <submittedName>
        <fullName evidence="1">Uncharacterized protein</fullName>
    </submittedName>
</protein>
<gene>
    <name evidence="1" type="ORF">F7725_002425</name>
</gene>
<reference evidence="1 2" key="1">
    <citation type="submission" date="2020-03" db="EMBL/GenBank/DDBJ databases">
        <title>Dissostichus mawsoni Genome sequencing and assembly.</title>
        <authorList>
            <person name="Park H."/>
        </authorList>
    </citation>
    <scope>NUCLEOTIDE SEQUENCE [LARGE SCALE GENOMIC DNA]</scope>
    <source>
        <strain evidence="1">DM0001</strain>
        <tissue evidence="1">Muscle</tissue>
    </source>
</reference>
<keyword evidence="2" id="KW-1185">Reference proteome</keyword>
<name>A0A7J5Y2C1_DISMA</name>
<evidence type="ECO:0000313" key="1">
    <source>
        <dbReference type="EMBL" id="KAF3843576.1"/>
    </source>
</evidence>
<dbReference type="EMBL" id="JAAKFY010000018">
    <property type="protein sequence ID" value="KAF3843576.1"/>
    <property type="molecule type" value="Genomic_DNA"/>
</dbReference>